<evidence type="ECO:0000313" key="2">
    <source>
        <dbReference type="EMBL" id="ERM94825.1"/>
    </source>
</evidence>
<dbReference type="Gramene" id="ERM94825">
    <property type="protein sequence ID" value="ERM94825"/>
    <property type="gene ID" value="AMTR_s00009p00048990"/>
</dbReference>
<evidence type="ECO:0000313" key="3">
    <source>
        <dbReference type="Proteomes" id="UP000017836"/>
    </source>
</evidence>
<protein>
    <submittedName>
        <fullName evidence="2">Uncharacterized protein</fullName>
    </submittedName>
</protein>
<reference evidence="3" key="1">
    <citation type="journal article" date="2013" name="Science">
        <title>The Amborella genome and the evolution of flowering plants.</title>
        <authorList>
            <consortium name="Amborella Genome Project"/>
        </authorList>
    </citation>
    <scope>NUCLEOTIDE SEQUENCE [LARGE SCALE GENOMIC DNA]</scope>
</reference>
<gene>
    <name evidence="2" type="ORF">AMTR_s00009p00048990</name>
</gene>
<dbReference type="Proteomes" id="UP000017836">
    <property type="component" value="Unassembled WGS sequence"/>
</dbReference>
<feature type="region of interest" description="Disordered" evidence="1">
    <location>
        <begin position="1"/>
        <end position="30"/>
    </location>
</feature>
<accession>W1NI19</accession>
<organism evidence="2 3">
    <name type="scientific">Amborella trichopoda</name>
    <dbReference type="NCBI Taxonomy" id="13333"/>
    <lineage>
        <taxon>Eukaryota</taxon>
        <taxon>Viridiplantae</taxon>
        <taxon>Streptophyta</taxon>
        <taxon>Embryophyta</taxon>
        <taxon>Tracheophyta</taxon>
        <taxon>Spermatophyta</taxon>
        <taxon>Magnoliopsida</taxon>
        <taxon>Amborellales</taxon>
        <taxon>Amborellaceae</taxon>
        <taxon>Amborella</taxon>
    </lineage>
</organism>
<feature type="compositionally biased region" description="Acidic residues" evidence="1">
    <location>
        <begin position="21"/>
        <end position="30"/>
    </location>
</feature>
<name>W1NI19_AMBTC</name>
<dbReference type="HOGENOM" id="CLU_2100131_0_0_1"/>
<evidence type="ECO:0000256" key="1">
    <source>
        <dbReference type="SAM" id="MobiDB-lite"/>
    </source>
</evidence>
<keyword evidence="3" id="KW-1185">Reference proteome</keyword>
<proteinExistence type="predicted"/>
<feature type="compositionally biased region" description="Basic and acidic residues" evidence="1">
    <location>
        <begin position="1"/>
        <end position="20"/>
    </location>
</feature>
<sequence>MERLEERVGHERVGQMSEKEKEEEEEEEEREIVLVVKGPSYRKEYFERLIGPPLSKKQKELILFHSGVFICHQGNQMAPKPYSLSLNATVDTLSNQRTLPSHARAAHPYLPPSPSM</sequence>
<dbReference type="AlphaFoldDB" id="W1NI19"/>
<dbReference type="EMBL" id="KI397501">
    <property type="protein sequence ID" value="ERM94825.1"/>
    <property type="molecule type" value="Genomic_DNA"/>
</dbReference>